<organism evidence="1">
    <name type="scientific">Rhizophora mucronata</name>
    <name type="common">Asiatic mangrove</name>
    <dbReference type="NCBI Taxonomy" id="61149"/>
    <lineage>
        <taxon>Eukaryota</taxon>
        <taxon>Viridiplantae</taxon>
        <taxon>Streptophyta</taxon>
        <taxon>Embryophyta</taxon>
        <taxon>Tracheophyta</taxon>
        <taxon>Spermatophyta</taxon>
        <taxon>Magnoliopsida</taxon>
        <taxon>eudicotyledons</taxon>
        <taxon>Gunneridae</taxon>
        <taxon>Pentapetalae</taxon>
        <taxon>rosids</taxon>
        <taxon>fabids</taxon>
        <taxon>Malpighiales</taxon>
        <taxon>Rhizophoraceae</taxon>
        <taxon>Rhizophora</taxon>
    </lineage>
</organism>
<sequence length="17" mass="1895">MCFVKNCSFVKAPGNYS</sequence>
<protein>
    <submittedName>
        <fullName evidence="1">Uncharacterized protein</fullName>
    </submittedName>
</protein>
<reference evidence="1" key="1">
    <citation type="submission" date="2018-02" db="EMBL/GenBank/DDBJ databases">
        <title>Rhizophora mucronata_Transcriptome.</title>
        <authorList>
            <person name="Meera S.P."/>
            <person name="Sreeshan A."/>
            <person name="Augustine A."/>
        </authorList>
    </citation>
    <scope>NUCLEOTIDE SEQUENCE</scope>
    <source>
        <tissue evidence="1">Leaf</tissue>
    </source>
</reference>
<proteinExistence type="predicted"/>
<dbReference type="AlphaFoldDB" id="A0A2P2R4W4"/>
<evidence type="ECO:0000313" key="1">
    <source>
        <dbReference type="EMBL" id="MBX74329.1"/>
    </source>
</evidence>
<accession>A0A2P2R4W4</accession>
<dbReference type="EMBL" id="GGEC01093845">
    <property type="protein sequence ID" value="MBX74329.1"/>
    <property type="molecule type" value="Transcribed_RNA"/>
</dbReference>
<name>A0A2P2R4W4_RHIMU</name>